<keyword evidence="3" id="KW-1003">Cell membrane</keyword>
<sequence length="211" mass="23574">MGRRSVGELPVFDFLIIISLGAVVGADIADPDIGHIHTAIAIVAIALLQKVYSFFLIRSRRFGKSVSFEPIVVIKDSAFIVQNLKKARYPIDNILQMLREKNIFDISEVDTAVIEANGKLTVFKKAEKSAATREDVGVGRPDQGVAYPIIIEGRIEQQTLNKLNLTEIWVLQPLERKKMRLSDVFFASVNGKRELNITTKQQQPSPPPILH</sequence>
<evidence type="ECO:0000313" key="10">
    <source>
        <dbReference type="Proteomes" id="UP000214746"/>
    </source>
</evidence>
<dbReference type="PANTHER" id="PTHR34582">
    <property type="entry name" value="UPF0702 TRANSMEMBRANE PROTEIN YCAP"/>
    <property type="match status" value="1"/>
</dbReference>
<evidence type="ECO:0000256" key="6">
    <source>
        <dbReference type="ARBA" id="ARBA00023136"/>
    </source>
</evidence>
<dbReference type="Pfam" id="PF04239">
    <property type="entry name" value="DUF421"/>
    <property type="match status" value="1"/>
</dbReference>
<dbReference type="Gene3D" id="3.30.240.20">
    <property type="entry name" value="bsu07140 like domains"/>
    <property type="match status" value="2"/>
</dbReference>
<evidence type="ECO:0000256" key="5">
    <source>
        <dbReference type="ARBA" id="ARBA00022989"/>
    </source>
</evidence>
<evidence type="ECO:0000259" key="8">
    <source>
        <dbReference type="Pfam" id="PF04239"/>
    </source>
</evidence>
<comment type="subcellular location">
    <subcellularLocation>
        <location evidence="1">Cell membrane</location>
        <topology evidence="1">Multi-pass membrane protein</topology>
    </subcellularLocation>
</comment>
<comment type="caution">
    <text evidence="9">The sequence shown here is derived from an EMBL/GenBank/DDBJ whole genome shotgun (WGS) entry which is preliminary data.</text>
</comment>
<organism evidence="9 10">
    <name type="scientific">Paenibacillus xerothermodurans</name>
    <dbReference type="NCBI Taxonomy" id="1977292"/>
    <lineage>
        <taxon>Bacteria</taxon>
        <taxon>Bacillati</taxon>
        <taxon>Bacillota</taxon>
        <taxon>Bacilli</taxon>
        <taxon>Bacillales</taxon>
        <taxon>Paenibacillaceae</taxon>
        <taxon>Paenibacillus</taxon>
    </lineage>
</organism>
<evidence type="ECO:0000256" key="4">
    <source>
        <dbReference type="ARBA" id="ARBA00022692"/>
    </source>
</evidence>
<dbReference type="EMBL" id="NHRJ02000014">
    <property type="protein sequence ID" value="PZE19721.1"/>
    <property type="molecule type" value="Genomic_DNA"/>
</dbReference>
<keyword evidence="10" id="KW-1185">Reference proteome</keyword>
<dbReference type="AlphaFoldDB" id="A0A2W1N998"/>
<keyword evidence="5 7" id="KW-1133">Transmembrane helix</keyword>
<dbReference type="GO" id="GO:0005886">
    <property type="term" value="C:plasma membrane"/>
    <property type="evidence" value="ECO:0007669"/>
    <property type="project" value="UniProtKB-SubCell"/>
</dbReference>
<reference evidence="9" key="1">
    <citation type="submission" date="2018-06" db="EMBL/GenBank/DDBJ databases">
        <title>Paenibacillus xerothermodurans sp. nov. an extremely dry heat resistant spore forming bacterium isolated from the soil of Cape Canaveral, Florida.</title>
        <authorList>
            <person name="Seuylemezian A."/>
            <person name="Kaur N."/>
            <person name="Patil P."/>
            <person name="Patil P."/>
            <person name="Mayilraj S."/>
            <person name="Vaishampayan P."/>
        </authorList>
    </citation>
    <scope>NUCLEOTIDE SEQUENCE [LARGE SCALE GENOMIC DNA]</scope>
    <source>
        <strain evidence="9">ATCC 27380</strain>
    </source>
</reference>
<protein>
    <submittedName>
        <fullName evidence="9">DUF421 domain-containing protein</fullName>
    </submittedName>
</protein>
<evidence type="ECO:0000313" key="9">
    <source>
        <dbReference type="EMBL" id="PZE19721.1"/>
    </source>
</evidence>
<keyword evidence="6 7" id="KW-0472">Membrane</keyword>
<proteinExistence type="inferred from homology"/>
<dbReference type="InterPro" id="IPR007353">
    <property type="entry name" value="DUF421"/>
</dbReference>
<feature type="transmembrane region" description="Helical" evidence="7">
    <location>
        <begin position="35"/>
        <end position="57"/>
    </location>
</feature>
<evidence type="ECO:0000256" key="7">
    <source>
        <dbReference type="SAM" id="Phobius"/>
    </source>
</evidence>
<evidence type="ECO:0000256" key="3">
    <source>
        <dbReference type="ARBA" id="ARBA00022475"/>
    </source>
</evidence>
<evidence type="ECO:0000256" key="1">
    <source>
        <dbReference type="ARBA" id="ARBA00004651"/>
    </source>
</evidence>
<gene>
    <name evidence="9" type="ORF">CBW46_017005</name>
</gene>
<name>A0A2W1N998_PAEXE</name>
<dbReference type="InterPro" id="IPR023090">
    <property type="entry name" value="UPF0702_alpha/beta_dom_sf"/>
</dbReference>
<evidence type="ECO:0000256" key="2">
    <source>
        <dbReference type="ARBA" id="ARBA00006448"/>
    </source>
</evidence>
<feature type="domain" description="YetF C-terminal" evidence="8">
    <location>
        <begin position="58"/>
        <end position="190"/>
    </location>
</feature>
<feature type="transmembrane region" description="Helical" evidence="7">
    <location>
        <begin position="12"/>
        <end position="29"/>
    </location>
</feature>
<comment type="similarity">
    <text evidence="2">Belongs to the UPF0702 family.</text>
</comment>
<dbReference type="PANTHER" id="PTHR34582:SF6">
    <property type="entry name" value="UPF0702 TRANSMEMBRANE PROTEIN YCAP"/>
    <property type="match status" value="1"/>
</dbReference>
<keyword evidence="4 7" id="KW-0812">Transmembrane</keyword>
<dbReference type="Proteomes" id="UP000214746">
    <property type="component" value="Unassembled WGS sequence"/>
</dbReference>
<dbReference type="OrthoDB" id="9778331at2"/>
<accession>A0A2W1N998</accession>